<dbReference type="Pfam" id="PF04773">
    <property type="entry name" value="FecR"/>
    <property type="match status" value="1"/>
</dbReference>
<dbReference type="PANTHER" id="PTHR30273:SF2">
    <property type="entry name" value="PROTEIN FECR"/>
    <property type="match status" value="1"/>
</dbReference>
<feature type="transmembrane region" description="Helical" evidence="1">
    <location>
        <begin position="94"/>
        <end position="113"/>
    </location>
</feature>
<gene>
    <name evidence="4" type="ORF">EV199_4512</name>
</gene>
<dbReference type="InterPro" id="IPR032508">
    <property type="entry name" value="FecR_C"/>
</dbReference>
<name>A0A4V2F169_9BACT</name>
<dbReference type="Proteomes" id="UP000293874">
    <property type="component" value="Unassembled WGS sequence"/>
</dbReference>
<sequence>MNEISKTIADLIRKHLNDELNDQEKQELDNWVQQSEEHRLFFEQLTHEETLAATISEYETSRKIIFEKIKKAIPLSGETEIKSAGIRRLNPGRLTAIAASILVIGGVLVWWSVDRKDNRIAETTARPVIQQDLQPASEGAILKLADGKEIILDETKDGAIAQEGNTQITKSEGLLSYNGTDPSAKVLYNTLSTPKGRIYKLSLPDGSRVWLNAASSIRFPTAFTGNERNVEISGEVYFEIRKDVEKPFLVKVDHQTTIEVLGTEFNVNAYQNEKILRTTLLTGAIRMQSQDQPGTSVVLKPGQQAQWKNIPAIQPFTVVQQVNIEKVMGWKNGYFSFDDLTLEELMREVERWYDVEVLYENGVPSKSFFGKVNRNLSLLDFMEGMKDWGVRLRLEGRKLIVTGVD</sequence>
<accession>A0A4V2F169</accession>
<reference evidence="4 5" key="1">
    <citation type="submission" date="2019-02" db="EMBL/GenBank/DDBJ databases">
        <title>Genomic Encyclopedia of Type Strains, Phase IV (KMG-IV): sequencing the most valuable type-strain genomes for metagenomic binning, comparative biology and taxonomic classification.</title>
        <authorList>
            <person name="Goeker M."/>
        </authorList>
    </citation>
    <scope>NUCLEOTIDE SEQUENCE [LARGE SCALE GENOMIC DNA]</scope>
    <source>
        <strain evidence="4 5">DSM 18116</strain>
    </source>
</reference>
<keyword evidence="5" id="KW-1185">Reference proteome</keyword>
<proteinExistence type="predicted"/>
<organism evidence="4 5">
    <name type="scientific">Pseudobacter ginsenosidimutans</name>
    <dbReference type="NCBI Taxonomy" id="661488"/>
    <lineage>
        <taxon>Bacteria</taxon>
        <taxon>Pseudomonadati</taxon>
        <taxon>Bacteroidota</taxon>
        <taxon>Chitinophagia</taxon>
        <taxon>Chitinophagales</taxon>
        <taxon>Chitinophagaceae</taxon>
        <taxon>Pseudobacter</taxon>
    </lineage>
</organism>
<keyword evidence="1" id="KW-0472">Membrane</keyword>
<dbReference type="Pfam" id="PF16344">
    <property type="entry name" value="FecR_C"/>
    <property type="match status" value="1"/>
</dbReference>
<dbReference type="GO" id="GO:0016989">
    <property type="term" value="F:sigma factor antagonist activity"/>
    <property type="evidence" value="ECO:0007669"/>
    <property type="project" value="TreeGrafter"/>
</dbReference>
<evidence type="ECO:0000313" key="5">
    <source>
        <dbReference type="Proteomes" id="UP000293874"/>
    </source>
</evidence>
<protein>
    <submittedName>
        <fullName evidence="4">FecR family protein</fullName>
    </submittedName>
</protein>
<feature type="domain" description="Protein FecR C-terminal" evidence="3">
    <location>
        <begin position="334"/>
        <end position="401"/>
    </location>
</feature>
<dbReference type="InterPro" id="IPR012373">
    <property type="entry name" value="Ferrdict_sens_TM"/>
</dbReference>
<dbReference type="Gene3D" id="2.60.120.1440">
    <property type="match status" value="1"/>
</dbReference>
<dbReference type="InterPro" id="IPR006860">
    <property type="entry name" value="FecR"/>
</dbReference>
<feature type="domain" description="FecR protein" evidence="2">
    <location>
        <begin position="190"/>
        <end position="285"/>
    </location>
</feature>
<comment type="caution">
    <text evidence="4">The sequence shown here is derived from an EMBL/GenBank/DDBJ whole genome shotgun (WGS) entry which is preliminary data.</text>
</comment>
<dbReference type="RefSeq" id="WP_130542989.1">
    <property type="nucleotide sequence ID" value="NZ_SGXA01000002.1"/>
</dbReference>
<evidence type="ECO:0000259" key="2">
    <source>
        <dbReference type="Pfam" id="PF04773"/>
    </source>
</evidence>
<evidence type="ECO:0000259" key="3">
    <source>
        <dbReference type="Pfam" id="PF16344"/>
    </source>
</evidence>
<keyword evidence="1" id="KW-0812">Transmembrane</keyword>
<dbReference type="PANTHER" id="PTHR30273">
    <property type="entry name" value="PERIPLASMIC SIGNAL SENSOR AND SIGMA FACTOR ACTIVATOR FECR-RELATED"/>
    <property type="match status" value="1"/>
</dbReference>
<dbReference type="EMBL" id="SGXA01000002">
    <property type="protein sequence ID" value="RZS72591.1"/>
    <property type="molecule type" value="Genomic_DNA"/>
</dbReference>
<evidence type="ECO:0000313" key="4">
    <source>
        <dbReference type="EMBL" id="RZS72591.1"/>
    </source>
</evidence>
<dbReference type="Gene3D" id="3.55.50.30">
    <property type="match status" value="1"/>
</dbReference>
<evidence type="ECO:0000256" key="1">
    <source>
        <dbReference type="SAM" id="Phobius"/>
    </source>
</evidence>
<dbReference type="AlphaFoldDB" id="A0A4V2F169"/>
<keyword evidence="1" id="KW-1133">Transmembrane helix</keyword>